<evidence type="ECO:0000259" key="12">
    <source>
        <dbReference type="Pfam" id="PF08345"/>
    </source>
</evidence>
<keyword evidence="8 9" id="KW-0975">Bacterial flagellum</keyword>
<accession>A0ABQ5TIT0</accession>
<dbReference type="Gene3D" id="3.30.300.30">
    <property type="match status" value="1"/>
</dbReference>
<evidence type="ECO:0000256" key="6">
    <source>
        <dbReference type="ARBA" id="ARBA00022989"/>
    </source>
</evidence>
<sequence>MKEKFLKGKDSLTTFWASRSKVQKGSFIGGFLLIILLIGVITFASTNTNYVPLYNNLSTQEAGQITTELESRGVPFELENGRSTITVPEEQVDTLLLDLAAMGLPNSGSIDYSFFSENTSWGITDNEFNVMKLDAMQTELANLIKSVEGIQDAQVMINVPEEPVFATEVTGEASASIVLNTQPGYQFEGNQVEGLYHLVSKAVPNLPAENIVIMNQYFEYFDQNTQQAANQDTYTHQQTVKKEVERDIQRRLQQMLGTMVGNENIVVSVTADIDFTQENRTEELVEPVDIENMEGLPVSLETIQESYVGEGAAEAGAAGTGEEDVANYPAGDNGDGEYELDKETINYEFNRIRRDIVESPYKVRDLGIQVAVNNTRNVNNEVEYLSQQEQTSVEEGISSILNSIITSSIDGEYNQDLVPDDKTSIVFQEFTETTTPGSEGTAGIPTWLYVVAGILLLVIIVLLFFLIRNRKTSEEVVDEYEEINEQTPIPDLPEKEESDATIRRKQLEKIAKEKPEDFAKLLRSWIGED</sequence>
<feature type="domain" description="Flagellar M-ring N-terminal" evidence="11">
    <location>
        <begin position="46"/>
        <end position="221"/>
    </location>
</feature>
<comment type="caution">
    <text evidence="13">The sequence shown here is derived from an EMBL/GenBank/DDBJ whole genome shotgun (WGS) entry which is preliminary data.</text>
</comment>
<evidence type="ECO:0000256" key="10">
    <source>
        <dbReference type="SAM" id="Phobius"/>
    </source>
</evidence>
<protein>
    <recommendedName>
        <fullName evidence="9">Flagellar M-ring protein</fullName>
    </recommendedName>
</protein>
<evidence type="ECO:0000256" key="3">
    <source>
        <dbReference type="ARBA" id="ARBA00007971"/>
    </source>
</evidence>
<keyword evidence="4" id="KW-1003">Cell membrane</keyword>
<dbReference type="Proteomes" id="UP001275436">
    <property type="component" value="Unassembled WGS sequence"/>
</dbReference>
<keyword evidence="13" id="KW-0966">Cell projection</keyword>
<evidence type="ECO:0000313" key="13">
    <source>
        <dbReference type="EMBL" id="GLO65992.1"/>
    </source>
</evidence>
<dbReference type="InterPro" id="IPR045851">
    <property type="entry name" value="AMP-bd_C_sf"/>
</dbReference>
<dbReference type="EMBL" id="BSKO01000001">
    <property type="protein sequence ID" value="GLO65992.1"/>
    <property type="molecule type" value="Genomic_DNA"/>
</dbReference>
<dbReference type="PIRSF" id="PIRSF004862">
    <property type="entry name" value="FliF"/>
    <property type="match status" value="1"/>
</dbReference>
<feature type="domain" description="Flagellar M-ring C-terminal" evidence="12">
    <location>
        <begin position="256"/>
        <end position="398"/>
    </location>
</feature>
<keyword evidence="7 10" id="KW-0472">Membrane</keyword>
<evidence type="ECO:0000313" key="14">
    <source>
        <dbReference type="Proteomes" id="UP001275436"/>
    </source>
</evidence>
<evidence type="ECO:0000256" key="2">
    <source>
        <dbReference type="ARBA" id="ARBA00004651"/>
    </source>
</evidence>
<dbReference type="PANTHER" id="PTHR30046:SF0">
    <property type="entry name" value="FLAGELLAR M-RING PROTEIN"/>
    <property type="match status" value="1"/>
</dbReference>
<dbReference type="Pfam" id="PF08345">
    <property type="entry name" value="YscJ_FliF_C"/>
    <property type="match status" value="1"/>
</dbReference>
<dbReference type="NCBIfam" id="TIGR00206">
    <property type="entry name" value="fliF"/>
    <property type="match status" value="1"/>
</dbReference>
<dbReference type="InterPro" id="IPR000067">
    <property type="entry name" value="FlgMring_FliF"/>
</dbReference>
<comment type="similarity">
    <text evidence="3 9">Belongs to the FliF family.</text>
</comment>
<evidence type="ECO:0000256" key="1">
    <source>
        <dbReference type="ARBA" id="ARBA00004117"/>
    </source>
</evidence>
<evidence type="ECO:0000256" key="8">
    <source>
        <dbReference type="ARBA" id="ARBA00023143"/>
    </source>
</evidence>
<dbReference type="RefSeq" id="WP_017796668.1">
    <property type="nucleotide sequence ID" value="NZ_BSKO01000001.1"/>
</dbReference>
<comment type="subcellular location">
    <subcellularLocation>
        <location evidence="1 9">Bacterial flagellum basal body</location>
    </subcellularLocation>
    <subcellularLocation>
        <location evidence="2">Cell membrane</location>
        <topology evidence="2">Multi-pass membrane protein</topology>
    </subcellularLocation>
</comment>
<feature type="transmembrane region" description="Helical" evidence="10">
    <location>
        <begin position="447"/>
        <end position="467"/>
    </location>
</feature>
<evidence type="ECO:0000256" key="5">
    <source>
        <dbReference type="ARBA" id="ARBA00022692"/>
    </source>
</evidence>
<comment type="function">
    <text evidence="9">The M ring may be actively involved in energy transduction.</text>
</comment>
<evidence type="ECO:0000256" key="4">
    <source>
        <dbReference type="ARBA" id="ARBA00022475"/>
    </source>
</evidence>
<name>A0ABQ5TIT0_9BACI</name>
<dbReference type="InterPro" id="IPR006182">
    <property type="entry name" value="FliF_N_dom"/>
</dbReference>
<dbReference type="PANTHER" id="PTHR30046">
    <property type="entry name" value="FLAGELLAR M-RING PROTEIN"/>
    <property type="match status" value="1"/>
</dbReference>
<evidence type="ECO:0000259" key="11">
    <source>
        <dbReference type="Pfam" id="PF01514"/>
    </source>
</evidence>
<feature type="transmembrane region" description="Helical" evidence="10">
    <location>
        <begin position="27"/>
        <end position="46"/>
    </location>
</feature>
<gene>
    <name evidence="13" type="primary">fliF</name>
    <name evidence="13" type="ORF">MACH08_17760</name>
</gene>
<keyword evidence="6 10" id="KW-1133">Transmembrane helix</keyword>
<keyword evidence="14" id="KW-1185">Reference proteome</keyword>
<organism evidence="13 14">
    <name type="scientific">Oceanobacillus kimchii</name>
    <dbReference type="NCBI Taxonomy" id="746691"/>
    <lineage>
        <taxon>Bacteria</taxon>
        <taxon>Bacillati</taxon>
        <taxon>Bacillota</taxon>
        <taxon>Bacilli</taxon>
        <taxon>Bacillales</taxon>
        <taxon>Bacillaceae</taxon>
        <taxon>Oceanobacillus</taxon>
    </lineage>
</organism>
<dbReference type="Pfam" id="PF01514">
    <property type="entry name" value="YscJ_FliF"/>
    <property type="match status" value="1"/>
</dbReference>
<keyword evidence="13" id="KW-0282">Flagellum</keyword>
<dbReference type="InterPro" id="IPR013556">
    <property type="entry name" value="Flag_M-ring_C"/>
</dbReference>
<keyword evidence="13" id="KW-0969">Cilium</keyword>
<keyword evidence="5 10" id="KW-0812">Transmembrane</keyword>
<proteinExistence type="inferred from homology"/>
<dbReference type="InterPro" id="IPR043427">
    <property type="entry name" value="YscJ/FliF"/>
</dbReference>
<reference evidence="13 14" key="1">
    <citation type="submission" date="2023-02" db="EMBL/GenBank/DDBJ databases">
        <title>Oceanobacillus kimchii IFOP_LL358 isolated form Alexandrium catenella lab strain.</title>
        <authorList>
            <person name="Gajardo G."/>
            <person name="Ueki S."/>
            <person name="Maruyama F."/>
        </authorList>
    </citation>
    <scope>NUCLEOTIDE SEQUENCE [LARGE SCALE GENOMIC DNA]</scope>
    <source>
        <strain evidence="13 14">IFOP_LL358</strain>
    </source>
</reference>
<evidence type="ECO:0000256" key="9">
    <source>
        <dbReference type="PIRNR" id="PIRNR004862"/>
    </source>
</evidence>
<evidence type="ECO:0000256" key="7">
    <source>
        <dbReference type="ARBA" id="ARBA00023136"/>
    </source>
</evidence>
<dbReference type="PRINTS" id="PR01009">
    <property type="entry name" value="FLGMRINGFLIF"/>
</dbReference>